<keyword evidence="5" id="KW-1185">Reference proteome</keyword>
<dbReference type="InterPro" id="IPR001613">
    <property type="entry name" value="Flavin_amine_oxidase"/>
</dbReference>
<dbReference type="PRINTS" id="PR00757">
    <property type="entry name" value="AMINEOXDASEF"/>
</dbReference>
<dbReference type="InterPro" id="IPR017830">
    <property type="entry name" value="SQase_HpnE"/>
</dbReference>
<comment type="caution">
    <text evidence="4">The sequence shown here is derived from an EMBL/GenBank/DDBJ whole genome shotgun (WGS) entry which is preliminary data.</text>
</comment>
<dbReference type="Gene3D" id="3.50.50.60">
    <property type="entry name" value="FAD/NAD(P)-binding domain"/>
    <property type="match status" value="1"/>
</dbReference>
<evidence type="ECO:0000313" key="4">
    <source>
        <dbReference type="EMBL" id="MFA1539953.1"/>
    </source>
</evidence>
<dbReference type="EC" id="1.17.8.1" evidence="4"/>
<dbReference type="EMBL" id="JAXCEI010000005">
    <property type="protein sequence ID" value="MFA1539953.1"/>
    <property type="molecule type" value="Genomic_DNA"/>
</dbReference>
<gene>
    <name evidence="4" type="primary">hpnE</name>
    <name evidence="4" type="ORF">SM611_13530</name>
</gene>
<dbReference type="PANTHER" id="PTHR42923">
    <property type="entry name" value="PROTOPORPHYRINOGEN OXIDASE"/>
    <property type="match status" value="1"/>
</dbReference>
<dbReference type="Proteomes" id="UP001569963">
    <property type="component" value="Unassembled WGS sequence"/>
</dbReference>
<dbReference type="PANTHER" id="PTHR42923:SF47">
    <property type="entry name" value="BLR3003 PROTEIN"/>
    <property type="match status" value="1"/>
</dbReference>
<dbReference type="NCBIfam" id="TIGR03467">
    <property type="entry name" value="HpnE"/>
    <property type="match status" value="1"/>
</dbReference>
<evidence type="ECO:0000313" key="5">
    <source>
        <dbReference type="Proteomes" id="UP001569963"/>
    </source>
</evidence>
<comment type="cofactor">
    <cofactor evidence="1">
        <name>FAD</name>
        <dbReference type="ChEBI" id="CHEBI:57692"/>
    </cofactor>
</comment>
<dbReference type="InterPro" id="IPR002937">
    <property type="entry name" value="Amino_oxidase"/>
</dbReference>
<name>A0ABV4QAF8_9ACTN</name>
<dbReference type="GO" id="GO:0016491">
    <property type="term" value="F:oxidoreductase activity"/>
    <property type="evidence" value="ECO:0007669"/>
    <property type="project" value="UniProtKB-KW"/>
</dbReference>
<dbReference type="Pfam" id="PF01593">
    <property type="entry name" value="Amino_oxidase"/>
    <property type="match status" value="1"/>
</dbReference>
<dbReference type="RefSeq" id="WP_371949857.1">
    <property type="nucleotide sequence ID" value="NZ_JAXCEI010000005.1"/>
</dbReference>
<organism evidence="4 5">
    <name type="scientific">Actinomadura monticuli</name>
    <dbReference type="NCBI Taxonomy" id="3097367"/>
    <lineage>
        <taxon>Bacteria</taxon>
        <taxon>Bacillati</taxon>
        <taxon>Actinomycetota</taxon>
        <taxon>Actinomycetes</taxon>
        <taxon>Streptosporangiales</taxon>
        <taxon>Thermomonosporaceae</taxon>
        <taxon>Actinomadura</taxon>
    </lineage>
</organism>
<reference evidence="4 5" key="1">
    <citation type="submission" date="2023-11" db="EMBL/GenBank/DDBJ databases">
        <title>Actinomadura monticuli sp. nov., isolated from volcanic ash.</title>
        <authorList>
            <person name="Lee S.D."/>
            <person name="Yang H."/>
            <person name="Kim I.S."/>
        </authorList>
    </citation>
    <scope>NUCLEOTIDE SEQUENCE [LARGE SCALE GENOMIC DNA]</scope>
    <source>
        <strain evidence="4 5">DLS-62</strain>
    </source>
</reference>
<dbReference type="InterPro" id="IPR036188">
    <property type="entry name" value="FAD/NAD-bd_sf"/>
</dbReference>
<evidence type="ECO:0000259" key="3">
    <source>
        <dbReference type="Pfam" id="PF01593"/>
    </source>
</evidence>
<dbReference type="InterPro" id="IPR050464">
    <property type="entry name" value="Zeta_carotene_desat/Oxidored"/>
</dbReference>
<sequence length="453" mass="47840">MSGPDVAVVGGGLAGVTTALALQETGIRATVYEARPRLGGATHSFTRDGLTVDNGQHIFLKCCSAYQGLLGRLGATDRVRVQDRFDVRVLTPDGPGGRLRRAKAPGPLHLLPALAGYRLLPPADRLRAVRASLALDRLDPDDPALDRLSMGGWLTGHGQRPRARDALWDLFVTASLNIRVDDAALGPAAMVCQTALLGRSDAADIGVPTIPLGDLHGTIAAAKIRHGGGRVELGAKVTAVDAGPKLVVNGAPVSADAVVIAVPHRAASSLVPEEASPDRARWDGLGSSPIVNVHVVYDRPVLRVDGRDEPFVAAVGSPVQWVFDRTAVSGLTGGGQYLAVSVSAADRWIDTPTAELRDVYLAALERLLPAARRARVTDFFVTRERHATFRQSPGSGALRPASATRLPGLFLAGAWTDTGWPDTMEGAVRSGLTAARLVRRHLRQVRTDGVSGR</sequence>
<proteinExistence type="predicted"/>
<evidence type="ECO:0000256" key="1">
    <source>
        <dbReference type="ARBA" id="ARBA00001974"/>
    </source>
</evidence>
<protein>
    <submittedName>
        <fullName evidence="4">Hydroxysqualene dehydroxylase HpnE</fullName>
        <ecNumber evidence="4">1.17.8.1</ecNumber>
    </submittedName>
</protein>
<evidence type="ECO:0000256" key="2">
    <source>
        <dbReference type="ARBA" id="ARBA00023002"/>
    </source>
</evidence>
<feature type="domain" description="Amine oxidase" evidence="3">
    <location>
        <begin position="13"/>
        <end position="438"/>
    </location>
</feature>
<dbReference type="SUPFAM" id="SSF51905">
    <property type="entry name" value="FAD/NAD(P)-binding domain"/>
    <property type="match status" value="1"/>
</dbReference>
<keyword evidence="2 4" id="KW-0560">Oxidoreductase</keyword>
<accession>A0ABV4QAF8</accession>